<accession>A0A9D7FG89</accession>
<dbReference type="AlphaFoldDB" id="A0A9D7FG89"/>
<dbReference type="Proteomes" id="UP000886602">
    <property type="component" value="Unassembled WGS sequence"/>
</dbReference>
<proteinExistence type="predicted"/>
<reference evidence="1" key="1">
    <citation type="submission" date="2020-10" db="EMBL/GenBank/DDBJ databases">
        <title>Connecting structure to function with the recovery of over 1000 high-quality activated sludge metagenome-assembled genomes encoding full-length rRNA genes using long-read sequencing.</title>
        <authorList>
            <person name="Singleton C.M."/>
            <person name="Petriglieri F."/>
            <person name="Kristensen J.M."/>
            <person name="Kirkegaard R.H."/>
            <person name="Michaelsen T.Y."/>
            <person name="Andersen M.H."/>
            <person name="Karst S.M."/>
            <person name="Dueholm M.S."/>
            <person name="Nielsen P.H."/>
            <person name="Albertsen M."/>
        </authorList>
    </citation>
    <scope>NUCLEOTIDE SEQUENCE</scope>
    <source>
        <strain evidence="1">EsbW_18-Q3-R4-48_MAXAC.044</strain>
    </source>
</reference>
<name>A0A9D7FG89_9RHOO</name>
<comment type="caution">
    <text evidence="1">The sequence shown here is derived from an EMBL/GenBank/DDBJ whole genome shotgun (WGS) entry which is preliminary data.</text>
</comment>
<protein>
    <submittedName>
        <fullName evidence="1">Uncharacterized protein</fullName>
    </submittedName>
</protein>
<gene>
    <name evidence="1" type="ORF">IPJ48_11795</name>
</gene>
<sequence length="69" mass="7869">MSLIPLDLLWIYFEGKGTVSVPVSGCTLSMQMRLKRYLVGIGLTINEGGIRLELGWWVAENNFELRRRA</sequence>
<dbReference type="EMBL" id="JADJNC010000017">
    <property type="protein sequence ID" value="MBK7423719.1"/>
    <property type="molecule type" value="Genomic_DNA"/>
</dbReference>
<evidence type="ECO:0000313" key="2">
    <source>
        <dbReference type="Proteomes" id="UP000886602"/>
    </source>
</evidence>
<organism evidence="1 2">
    <name type="scientific">Candidatus Propionivibrio dominans</name>
    <dbReference type="NCBI Taxonomy" id="2954373"/>
    <lineage>
        <taxon>Bacteria</taxon>
        <taxon>Pseudomonadati</taxon>
        <taxon>Pseudomonadota</taxon>
        <taxon>Betaproteobacteria</taxon>
        <taxon>Rhodocyclales</taxon>
        <taxon>Rhodocyclaceae</taxon>
        <taxon>Propionivibrio</taxon>
    </lineage>
</organism>
<evidence type="ECO:0000313" key="1">
    <source>
        <dbReference type="EMBL" id="MBK7423719.1"/>
    </source>
</evidence>